<protein>
    <recommendedName>
        <fullName evidence="2">Fumarate lyase N-terminal domain-containing protein</fullName>
    </recommendedName>
</protein>
<dbReference type="PROSITE" id="PS00163">
    <property type="entry name" value="FUMARATE_LYASES"/>
    <property type="match status" value="1"/>
</dbReference>
<organism evidence="3 4">
    <name type="scientific">Fusobacterium necrophorum</name>
    <dbReference type="NCBI Taxonomy" id="859"/>
    <lineage>
        <taxon>Bacteria</taxon>
        <taxon>Fusobacteriati</taxon>
        <taxon>Fusobacteriota</taxon>
        <taxon>Fusobacteriia</taxon>
        <taxon>Fusobacteriales</taxon>
        <taxon>Fusobacteriaceae</taxon>
        <taxon>Fusobacterium</taxon>
    </lineage>
</organism>
<dbReference type="PANTHER" id="PTHR43172:SF1">
    <property type="entry name" value="ADENYLOSUCCINATE LYASE"/>
    <property type="match status" value="1"/>
</dbReference>
<dbReference type="CDD" id="cd01597">
    <property type="entry name" value="pCLME"/>
    <property type="match status" value="1"/>
</dbReference>
<dbReference type="InterPro" id="IPR000362">
    <property type="entry name" value="Fumarate_lyase_fam"/>
</dbReference>
<dbReference type="SUPFAM" id="SSF54285">
    <property type="entry name" value="MoaD/ThiS"/>
    <property type="match status" value="1"/>
</dbReference>
<dbReference type="Gene3D" id="1.20.200.10">
    <property type="entry name" value="Fumarase/aspartase (Central domain)"/>
    <property type="match status" value="1"/>
</dbReference>
<reference evidence="3 4" key="1">
    <citation type="submission" date="2019-01" db="EMBL/GenBank/DDBJ databases">
        <title>Fusobacterium necrophorum Isolated From the Uterus of Dairy Cows.</title>
        <authorList>
            <person name="Francis A.M."/>
        </authorList>
    </citation>
    <scope>NUCLEOTIDE SEQUENCE [LARGE SCALE GENOMIC DNA]</scope>
    <source>
        <strain evidence="3 4">KG35</strain>
    </source>
</reference>
<dbReference type="Pfam" id="PF00206">
    <property type="entry name" value="Lyase_1"/>
    <property type="match status" value="1"/>
</dbReference>
<gene>
    <name evidence="3" type="ORF">EPT53_02785</name>
</gene>
<sequence length="542" mass="62665">MIVHFLDYEIQSNNYSTREMKEVFDEKNRFRRWMKIEVILSEIEGELDIIPKDVADYIKKAMENPSINWEKISDSYAKNFNSLIPVLDEIRRLCGEPYNNYLHYGATTQDILDTSQMLEIKEAIKIYDKRLLSIKAKLVKIMEESGNFPMIGRSHGQYAVPITLGYKLAIWLNEIERHIERLESWKKRGLYGQFGGATGSHNLLGEKGISVGKRLMERLGLKYSNISWQNSRDSIGEFASILALISGSMDKISGEIYLLGKTDVGEIKEGKTKEAGSSTMPHKKNPVLCERIGAISYHVNAMVQVILNTSSHEHERDPRKLWAEWLAIPSLCIYLDSMLSSMEDILGNLCIYPDTMIENVNKYKNDIISEYVLSCLSKSLEKQKAKEILNNILKLSKKETKDMVEIINNSPNLRDYFNEEMLSIIRNPYQYNGICEKIREEILFKMKREEKMKINVKYLTKVQKVLGKKKEEFEIEQETDIKSFIENYLLKKHRELKDLFFLNESYNEEILIFLNDNQETIEGSAKLGEGDNLTFMVAISGG</sequence>
<dbReference type="Gene3D" id="3.10.20.30">
    <property type="match status" value="1"/>
</dbReference>
<dbReference type="InterPro" id="IPR008948">
    <property type="entry name" value="L-Aspartase-like"/>
</dbReference>
<dbReference type="GO" id="GO:0004018">
    <property type="term" value="F:N6-(1,2-dicarboxyethyl)AMP AMP-lyase (fumarate-forming) activity"/>
    <property type="evidence" value="ECO:0007669"/>
    <property type="project" value="TreeGrafter"/>
</dbReference>
<evidence type="ECO:0000259" key="2">
    <source>
        <dbReference type="Pfam" id="PF00206"/>
    </source>
</evidence>
<dbReference type="GO" id="GO:0005829">
    <property type="term" value="C:cytosol"/>
    <property type="evidence" value="ECO:0007669"/>
    <property type="project" value="TreeGrafter"/>
</dbReference>
<comment type="caution">
    <text evidence="3">The sequence shown here is derived from an EMBL/GenBank/DDBJ whole genome shotgun (WGS) entry which is preliminary data.</text>
</comment>
<dbReference type="PRINTS" id="PR00149">
    <property type="entry name" value="FUMRATELYASE"/>
</dbReference>
<dbReference type="InterPro" id="IPR022761">
    <property type="entry name" value="Fumarate_lyase_N"/>
</dbReference>
<evidence type="ECO:0000313" key="3">
    <source>
        <dbReference type="EMBL" id="RXZ70632.1"/>
    </source>
</evidence>
<dbReference type="EMBL" id="SBAP01000006">
    <property type="protein sequence ID" value="RXZ70632.1"/>
    <property type="molecule type" value="Genomic_DNA"/>
</dbReference>
<evidence type="ECO:0000256" key="1">
    <source>
        <dbReference type="ARBA" id="ARBA00023239"/>
    </source>
</evidence>
<dbReference type="AlphaFoldDB" id="A0A4Q2L2W6"/>
<dbReference type="SUPFAM" id="SSF48557">
    <property type="entry name" value="L-aspartase-like"/>
    <property type="match status" value="1"/>
</dbReference>
<dbReference type="PRINTS" id="PR00145">
    <property type="entry name" value="ARGSUCLYASE"/>
</dbReference>
<keyword evidence="1" id="KW-0456">Lyase</keyword>
<evidence type="ECO:0000313" key="4">
    <source>
        <dbReference type="Proteomes" id="UP000289216"/>
    </source>
</evidence>
<dbReference type="InterPro" id="IPR020557">
    <property type="entry name" value="Fumarate_lyase_CS"/>
</dbReference>
<name>A0A4Q2L2W6_9FUSO</name>
<dbReference type="Proteomes" id="UP000289216">
    <property type="component" value="Unassembled WGS sequence"/>
</dbReference>
<accession>A0A4Q2L2W6</accession>
<dbReference type="InterPro" id="IPR012675">
    <property type="entry name" value="Beta-grasp_dom_sf"/>
</dbReference>
<dbReference type="RefSeq" id="WP_129490631.1">
    <property type="nucleotide sequence ID" value="NZ_SBAP01000006.1"/>
</dbReference>
<proteinExistence type="predicted"/>
<dbReference type="InterPro" id="IPR016155">
    <property type="entry name" value="Mopterin_synth/thiamin_S_b"/>
</dbReference>
<dbReference type="PANTHER" id="PTHR43172">
    <property type="entry name" value="ADENYLOSUCCINATE LYASE"/>
    <property type="match status" value="1"/>
</dbReference>
<dbReference type="GO" id="GO:0070626">
    <property type="term" value="F:(S)-2-(5-amino-1-(5-phospho-D-ribosyl)imidazole-4-carboxamido) succinate lyase (fumarate-forming) activity"/>
    <property type="evidence" value="ECO:0007669"/>
    <property type="project" value="TreeGrafter"/>
</dbReference>
<dbReference type="GO" id="GO:0044208">
    <property type="term" value="P:'de novo' AMP biosynthetic process"/>
    <property type="evidence" value="ECO:0007669"/>
    <property type="project" value="TreeGrafter"/>
</dbReference>
<dbReference type="Gene3D" id="1.10.40.30">
    <property type="entry name" value="Fumarase/aspartase (C-terminal domain)"/>
    <property type="match status" value="1"/>
</dbReference>
<dbReference type="CDD" id="cd17040">
    <property type="entry name" value="Ubl_MoaD_like"/>
    <property type="match status" value="1"/>
</dbReference>
<feature type="domain" description="Fumarate lyase N-terminal" evidence="2">
    <location>
        <begin position="19"/>
        <end position="299"/>
    </location>
</feature>